<dbReference type="InterPro" id="IPR005471">
    <property type="entry name" value="Tscrpt_reg_IclR_N"/>
</dbReference>
<dbReference type="EMBL" id="FMUH01000005">
    <property type="protein sequence ID" value="SCX55263.1"/>
    <property type="molecule type" value="Genomic_DNA"/>
</dbReference>
<evidence type="ECO:0000256" key="4">
    <source>
        <dbReference type="ARBA" id="ARBA00023163"/>
    </source>
</evidence>
<gene>
    <name evidence="9" type="ORF">SAMN03159343_3235</name>
</gene>
<reference evidence="10" key="1">
    <citation type="submission" date="2016-10" db="EMBL/GenBank/DDBJ databases">
        <authorList>
            <person name="Varghese N."/>
            <person name="Submissions S."/>
        </authorList>
    </citation>
    <scope>NUCLEOTIDE SEQUENCE [LARGE SCALE GENOMIC DNA]</scope>
    <source>
        <strain evidence="10">DSM 45722</strain>
    </source>
</reference>
<evidence type="ECO:0000256" key="3">
    <source>
        <dbReference type="ARBA" id="ARBA00023125"/>
    </source>
</evidence>
<evidence type="ECO:0000256" key="1">
    <source>
        <dbReference type="ARBA" id="ARBA00022798"/>
    </source>
</evidence>
<dbReference type="Proteomes" id="UP000198981">
    <property type="component" value="Unassembled WGS sequence"/>
</dbReference>
<evidence type="ECO:0000256" key="6">
    <source>
        <dbReference type="ARBA" id="ARBA00070406"/>
    </source>
</evidence>
<dbReference type="PROSITE" id="PS51077">
    <property type="entry name" value="HTH_ICLR"/>
    <property type="match status" value="1"/>
</dbReference>
<keyword evidence="4" id="KW-0804">Transcription</keyword>
<dbReference type="PANTHER" id="PTHR30136">
    <property type="entry name" value="HELIX-TURN-HELIX TRANSCRIPTIONAL REGULATOR, ICLR FAMILY"/>
    <property type="match status" value="1"/>
</dbReference>
<dbReference type="STRING" id="1960309.SAMN03159343_3235"/>
<keyword evidence="1" id="KW-0319">Glycerol metabolism</keyword>
<dbReference type="Pfam" id="PF09339">
    <property type="entry name" value="HTH_IclR"/>
    <property type="match status" value="1"/>
</dbReference>
<accession>A0A1G4YP85</accession>
<dbReference type="Pfam" id="PF01614">
    <property type="entry name" value="IclR_C"/>
    <property type="match status" value="1"/>
</dbReference>
<dbReference type="PROSITE" id="PS51078">
    <property type="entry name" value="ICLR_ED"/>
    <property type="match status" value="1"/>
</dbReference>
<protein>
    <recommendedName>
        <fullName evidence="6">Glycerol operon regulatory protein</fullName>
    </recommendedName>
</protein>
<dbReference type="SUPFAM" id="SSF46785">
    <property type="entry name" value="Winged helix' DNA-binding domain"/>
    <property type="match status" value="1"/>
</dbReference>
<dbReference type="SMART" id="SM00346">
    <property type="entry name" value="HTH_ICLR"/>
    <property type="match status" value="1"/>
</dbReference>
<dbReference type="InterPro" id="IPR014757">
    <property type="entry name" value="Tscrpt_reg_IclR_C"/>
</dbReference>
<keyword evidence="2" id="KW-0805">Transcription regulation</keyword>
<evidence type="ECO:0000256" key="5">
    <source>
        <dbReference type="ARBA" id="ARBA00058938"/>
    </source>
</evidence>
<comment type="function">
    <text evidence="5">May be an activator protein for the gylABX operon.</text>
</comment>
<feature type="domain" description="IclR-ED" evidence="8">
    <location>
        <begin position="72"/>
        <end position="256"/>
    </location>
</feature>
<organism evidence="9 10">
    <name type="scientific">Klenkia marina</name>
    <dbReference type="NCBI Taxonomy" id="1960309"/>
    <lineage>
        <taxon>Bacteria</taxon>
        <taxon>Bacillati</taxon>
        <taxon>Actinomycetota</taxon>
        <taxon>Actinomycetes</taxon>
        <taxon>Geodermatophilales</taxon>
        <taxon>Geodermatophilaceae</taxon>
        <taxon>Klenkia</taxon>
    </lineage>
</organism>
<evidence type="ECO:0000259" key="8">
    <source>
        <dbReference type="PROSITE" id="PS51078"/>
    </source>
</evidence>
<dbReference type="GO" id="GO:0045892">
    <property type="term" value="P:negative regulation of DNA-templated transcription"/>
    <property type="evidence" value="ECO:0007669"/>
    <property type="project" value="TreeGrafter"/>
</dbReference>
<dbReference type="Gene3D" id="1.10.10.10">
    <property type="entry name" value="Winged helix-like DNA-binding domain superfamily/Winged helix DNA-binding domain"/>
    <property type="match status" value="1"/>
</dbReference>
<dbReference type="AlphaFoldDB" id="A0A1G4YP85"/>
<proteinExistence type="predicted"/>
<keyword evidence="3" id="KW-0238">DNA-binding</keyword>
<dbReference type="InterPro" id="IPR036390">
    <property type="entry name" value="WH_DNA-bd_sf"/>
</dbReference>
<dbReference type="GO" id="GO:0003677">
    <property type="term" value="F:DNA binding"/>
    <property type="evidence" value="ECO:0007669"/>
    <property type="project" value="UniProtKB-KW"/>
</dbReference>
<evidence type="ECO:0000259" key="7">
    <source>
        <dbReference type="PROSITE" id="PS51077"/>
    </source>
</evidence>
<evidence type="ECO:0000256" key="2">
    <source>
        <dbReference type="ARBA" id="ARBA00023015"/>
    </source>
</evidence>
<dbReference type="GO" id="GO:0006071">
    <property type="term" value="P:glycerol metabolic process"/>
    <property type="evidence" value="ECO:0007669"/>
    <property type="project" value="UniProtKB-KW"/>
</dbReference>
<dbReference type="FunFam" id="1.10.10.10:FF:000056">
    <property type="entry name" value="IclR family transcriptional regulator"/>
    <property type="match status" value="1"/>
</dbReference>
<dbReference type="RefSeq" id="WP_092806151.1">
    <property type="nucleotide sequence ID" value="NZ_FMUH01000005.1"/>
</dbReference>
<dbReference type="InterPro" id="IPR050707">
    <property type="entry name" value="HTH_MetabolicPath_Reg"/>
</dbReference>
<dbReference type="PANTHER" id="PTHR30136:SF34">
    <property type="entry name" value="TRANSCRIPTIONAL REGULATOR"/>
    <property type="match status" value="1"/>
</dbReference>
<dbReference type="InterPro" id="IPR036388">
    <property type="entry name" value="WH-like_DNA-bd_sf"/>
</dbReference>
<dbReference type="SUPFAM" id="SSF55781">
    <property type="entry name" value="GAF domain-like"/>
    <property type="match status" value="1"/>
</dbReference>
<feature type="domain" description="HTH iclR-type" evidence="7">
    <location>
        <begin position="11"/>
        <end position="71"/>
    </location>
</feature>
<dbReference type="OrthoDB" id="9807558at2"/>
<evidence type="ECO:0000313" key="10">
    <source>
        <dbReference type="Proteomes" id="UP000198981"/>
    </source>
</evidence>
<dbReference type="GO" id="GO:0003700">
    <property type="term" value="F:DNA-binding transcription factor activity"/>
    <property type="evidence" value="ECO:0007669"/>
    <property type="project" value="TreeGrafter"/>
</dbReference>
<name>A0A1G4YP85_9ACTN</name>
<keyword evidence="10" id="KW-1185">Reference proteome</keyword>
<evidence type="ECO:0000313" key="9">
    <source>
        <dbReference type="EMBL" id="SCX55263.1"/>
    </source>
</evidence>
<dbReference type="InterPro" id="IPR029016">
    <property type="entry name" value="GAF-like_dom_sf"/>
</dbReference>
<sequence length="275" mass="29036">MAGRGHGPDFVEALARGLDVLSCFSERRPVMTLSEVAAAAELARPTARRLLLTLEELGYAAAGEGGYRLTPKVLDLGMAYVGALGLWDIARPHLESLVARTGESSSMAQLDGSDIVYVARVAVPKLITLRVEIGTRFPAVQTSQGKVLLAALGSDELDEALTTASRSGLPRYIGRTAAQLHDELAEVRARGWALADEELAPGVRSVAVPVRDGAGVVQAAANVTVHAAETSREVLLEQHLPLLLRTAGDISGEWAAWQRRPHATVQPGTSAAVAT</sequence>
<dbReference type="Gene3D" id="3.30.450.40">
    <property type="match status" value="1"/>
</dbReference>